<dbReference type="GO" id="GO:0000976">
    <property type="term" value="F:transcription cis-regulatory region binding"/>
    <property type="evidence" value="ECO:0007669"/>
    <property type="project" value="TreeGrafter"/>
</dbReference>
<dbReference type="Pfam" id="PF00486">
    <property type="entry name" value="Trans_reg_C"/>
    <property type="match status" value="1"/>
</dbReference>
<reference evidence="10" key="2">
    <citation type="journal article" date="2024" name="Antonie Van Leeuwenhoek">
        <title>Roseihalotalea indica gen. nov., sp. nov., a halophilic Bacteroidetes from mesopelagic Southwest Indian Ocean with higher carbohydrate metabolic potential.</title>
        <authorList>
            <person name="Chen B."/>
            <person name="Zhang M."/>
            <person name="Lin D."/>
            <person name="Ye J."/>
            <person name="Tang K."/>
        </authorList>
    </citation>
    <scope>NUCLEOTIDE SEQUENCE</scope>
    <source>
        <strain evidence="10">TK19036</strain>
    </source>
</reference>
<accession>A0AA49GL49</accession>
<keyword evidence="4 7" id="KW-0238">DNA-binding</keyword>
<dbReference type="PANTHER" id="PTHR48111:SF22">
    <property type="entry name" value="REGULATOR OF RPOS"/>
    <property type="match status" value="1"/>
</dbReference>
<evidence type="ECO:0000256" key="4">
    <source>
        <dbReference type="ARBA" id="ARBA00023125"/>
    </source>
</evidence>
<sequence>MKILLIEDEPALAKAICTYLMQEEYLCEMANDFETASLKVNLYQYDCILVDITLPDGSGLDIIRDLKKQQSQAGILVISAKDSLDDKVLGLDLGADDYLTKPFHLQELNARIKSIIRRRNAEGNQQIHFQDIKLIPDDKEVWINEHQLDLTRKEYDILYYFITNPRRVISKENVAEHVWGDYIDTADSYDFIYSQIKNLRKKLNQYSRYTYLHAVYGMGYKFVKE</sequence>
<dbReference type="PANTHER" id="PTHR48111">
    <property type="entry name" value="REGULATOR OF RPOS"/>
    <property type="match status" value="1"/>
</dbReference>
<feature type="domain" description="Response regulatory" evidence="8">
    <location>
        <begin position="2"/>
        <end position="116"/>
    </location>
</feature>
<proteinExistence type="predicted"/>
<dbReference type="Gene3D" id="3.40.50.2300">
    <property type="match status" value="1"/>
</dbReference>
<dbReference type="GO" id="GO:0032993">
    <property type="term" value="C:protein-DNA complex"/>
    <property type="evidence" value="ECO:0007669"/>
    <property type="project" value="TreeGrafter"/>
</dbReference>
<dbReference type="SUPFAM" id="SSF52172">
    <property type="entry name" value="CheY-like"/>
    <property type="match status" value="1"/>
</dbReference>
<evidence type="ECO:0000256" key="1">
    <source>
        <dbReference type="ARBA" id="ARBA00022553"/>
    </source>
</evidence>
<dbReference type="Gene3D" id="1.10.10.10">
    <property type="entry name" value="Winged helix-like DNA-binding domain superfamily/Winged helix DNA-binding domain"/>
    <property type="match status" value="1"/>
</dbReference>
<evidence type="ECO:0000259" key="8">
    <source>
        <dbReference type="PROSITE" id="PS50110"/>
    </source>
</evidence>
<feature type="domain" description="OmpR/PhoB-type" evidence="9">
    <location>
        <begin position="124"/>
        <end position="224"/>
    </location>
</feature>
<dbReference type="InterPro" id="IPR036388">
    <property type="entry name" value="WH-like_DNA-bd_sf"/>
</dbReference>
<dbReference type="AlphaFoldDB" id="A0AA49GL49"/>
<dbReference type="InterPro" id="IPR016032">
    <property type="entry name" value="Sig_transdc_resp-reg_C-effctor"/>
</dbReference>
<evidence type="ECO:0000256" key="6">
    <source>
        <dbReference type="PROSITE-ProRule" id="PRU00169"/>
    </source>
</evidence>
<evidence type="ECO:0000256" key="3">
    <source>
        <dbReference type="ARBA" id="ARBA00023015"/>
    </source>
</evidence>
<dbReference type="Gene3D" id="6.10.250.690">
    <property type="match status" value="1"/>
</dbReference>
<dbReference type="SMART" id="SM00448">
    <property type="entry name" value="REC"/>
    <property type="match status" value="1"/>
</dbReference>
<reference evidence="10" key="1">
    <citation type="journal article" date="2023" name="Comput. Struct. Biotechnol. J.">
        <title>Discovery of a novel marine Bacteroidetes with a rich repertoire of carbohydrate-active enzymes.</title>
        <authorList>
            <person name="Chen B."/>
            <person name="Liu G."/>
            <person name="Chen Q."/>
            <person name="Wang H."/>
            <person name="Liu L."/>
            <person name="Tang K."/>
        </authorList>
    </citation>
    <scope>NUCLEOTIDE SEQUENCE</scope>
    <source>
        <strain evidence="10">TK19036</strain>
    </source>
</reference>
<dbReference type="InterPro" id="IPR001789">
    <property type="entry name" value="Sig_transdc_resp-reg_receiver"/>
</dbReference>
<keyword evidence="5" id="KW-0804">Transcription</keyword>
<organism evidence="10">
    <name type="scientific">Roseihalotalea indica</name>
    <dbReference type="NCBI Taxonomy" id="2867963"/>
    <lineage>
        <taxon>Bacteria</taxon>
        <taxon>Pseudomonadati</taxon>
        <taxon>Bacteroidota</taxon>
        <taxon>Cytophagia</taxon>
        <taxon>Cytophagales</taxon>
        <taxon>Catalimonadaceae</taxon>
        <taxon>Roseihalotalea</taxon>
    </lineage>
</organism>
<dbReference type="GO" id="GO:0005829">
    <property type="term" value="C:cytosol"/>
    <property type="evidence" value="ECO:0007669"/>
    <property type="project" value="TreeGrafter"/>
</dbReference>
<evidence type="ECO:0000313" key="10">
    <source>
        <dbReference type="EMBL" id="WKN36133.1"/>
    </source>
</evidence>
<dbReference type="InterPro" id="IPR039420">
    <property type="entry name" value="WalR-like"/>
</dbReference>
<gene>
    <name evidence="10" type="ORF">K4G66_27585</name>
</gene>
<evidence type="ECO:0000256" key="2">
    <source>
        <dbReference type="ARBA" id="ARBA00023012"/>
    </source>
</evidence>
<dbReference type="Pfam" id="PF00072">
    <property type="entry name" value="Response_reg"/>
    <property type="match status" value="1"/>
</dbReference>
<keyword evidence="3" id="KW-0805">Transcription regulation</keyword>
<name>A0AA49GL49_9BACT</name>
<protein>
    <submittedName>
        <fullName evidence="10">Response regulator transcription factor</fullName>
    </submittedName>
</protein>
<feature type="DNA-binding region" description="OmpR/PhoB-type" evidence="7">
    <location>
        <begin position="124"/>
        <end position="224"/>
    </location>
</feature>
<dbReference type="PROSITE" id="PS51755">
    <property type="entry name" value="OMPR_PHOB"/>
    <property type="match status" value="1"/>
</dbReference>
<keyword evidence="1 6" id="KW-0597">Phosphoprotein</keyword>
<dbReference type="PROSITE" id="PS50110">
    <property type="entry name" value="RESPONSE_REGULATORY"/>
    <property type="match status" value="1"/>
</dbReference>
<dbReference type="InterPro" id="IPR011006">
    <property type="entry name" value="CheY-like_superfamily"/>
</dbReference>
<dbReference type="InterPro" id="IPR001867">
    <property type="entry name" value="OmpR/PhoB-type_DNA-bd"/>
</dbReference>
<dbReference type="CDD" id="cd00383">
    <property type="entry name" value="trans_reg_C"/>
    <property type="match status" value="1"/>
</dbReference>
<evidence type="ECO:0000256" key="5">
    <source>
        <dbReference type="ARBA" id="ARBA00023163"/>
    </source>
</evidence>
<dbReference type="EMBL" id="CP120682">
    <property type="protein sequence ID" value="WKN36133.1"/>
    <property type="molecule type" value="Genomic_DNA"/>
</dbReference>
<evidence type="ECO:0000259" key="9">
    <source>
        <dbReference type="PROSITE" id="PS51755"/>
    </source>
</evidence>
<dbReference type="GO" id="GO:0000156">
    <property type="term" value="F:phosphorelay response regulator activity"/>
    <property type="evidence" value="ECO:0007669"/>
    <property type="project" value="TreeGrafter"/>
</dbReference>
<feature type="modified residue" description="4-aspartylphosphate" evidence="6">
    <location>
        <position position="51"/>
    </location>
</feature>
<dbReference type="GO" id="GO:0006355">
    <property type="term" value="P:regulation of DNA-templated transcription"/>
    <property type="evidence" value="ECO:0007669"/>
    <property type="project" value="InterPro"/>
</dbReference>
<evidence type="ECO:0000256" key="7">
    <source>
        <dbReference type="PROSITE-ProRule" id="PRU01091"/>
    </source>
</evidence>
<dbReference type="SUPFAM" id="SSF46894">
    <property type="entry name" value="C-terminal effector domain of the bipartite response regulators"/>
    <property type="match status" value="1"/>
</dbReference>
<dbReference type="SMART" id="SM00862">
    <property type="entry name" value="Trans_reg_C"/>
    <property type="match status" value="1"/>
</dbReference>
<keyword evidence="2" id="KW-0902">Two-component regulatory system</keyword>